<dbReference type="Proteomes" id="UP000053477">
    <property type="component" value="Unassembled WGS sequence"/>
</dbReference>
<feature type="transmembrane region" description="Helical" evidence="1">
    <location>
        <begin position="57"/>
        <end position="81"/>
    </location>
</feature>
<keyword evidence="3" id="KW-1185">Reference proteome</keyword>
<evidence type="ECO:0000313" key="3">
    <source>
        <dbReference type="Proteomes" id="UP000053477"/>
    </source>
</evidence>
<reference evidence="2 3" key="1">
    <citation type="submission" date="2015-04" db="EMBL/GenBank/DDBJ databases">
        <title>Complete genome sequence of Schizopora paradoxa KUC8140, a cosmopolitan wood degrader in East Asia.</title>
        <authorList>
            <consortium name="DOE Joint Genome Institute"/>
            <person name="Min B."/>
            <person name="Park H."/>
            <person name="Jang Y."/>
            <person name="Kim J.-J."/>
            <person name="Kim K.H."/>
            <person name="Pangilinan J."/>
            <person name="Lipzen A."/>
            <person name="Riley R."/>
            <person name="Grigoriev I.V."/>
            <person name="Spatafora J.W."/>
            <person name="Choi I.-G."/>
        </authorList>
    </citation>
    <scope>NUCLEOTIDE SEQUENCE [LARGE SCALE GENOMIC DNA]</scope>
    <source>
        <strain evidence="2 3">KUC8140</strain>
    </source>
</reference>
<dbReference type="AlphaFoldDB" id="A0A0H2S6C5"/>
<sequence length="201" mass="22914">MIGVRERYAYRSFKAILELFALVVIGLSAASVALIKGDDNDIANVFDFGNKGNARQMALIALYVSCITELLLLLCRFVFYVECILFRYTYRLRIQVTPNLINGICLSYERQYNDSSDILWGLWLAVGSRSASINHLVPSCGTTLTVCTLFRAYQTFAWVYFFLSFVLAMSTPAFYRKLWPEVYLDQPTFVDDRKENAPVAS</sequence>
<dbReference type="InParanoid" id="A0A0H2S6C5"/>
<keyword evidence="1" id="KW-1133">Transmembrane helix</keyword>
<proteinExistence type="predicted"/>
<name>A0A0H2S6C5_9AGAM</name>
<protein>
    <submittedName>
        <fullName evidence="2">Uncharacterized protein</fullName>
    </submittedName>
</protein>
<keyword evidence="1" id="KW-0812">Transmembrane</keyword>
<accession>A0A0H2S6C5</accession>
<feature type="transmembrane region" description="Helical" evidence="1">
    <location>
        <begin position="157"/>
        <end position="175"/>
    </location>
</feature>
<organism evidence="2 3">
    <name type="scientific">Schizopora paradoxa</name>
    <dbReference type="NCBI Taxonomy" id="27342"/>
    <lineage>
        <taxon>Eukaryota</taxon>
        <taxon>Fungi</taxon>
        <taxon>Dikarya</taxon>
        <taxon>Basidiomycota</taxon>
        <taxon>Agaricomycotina</taxon>
        <taxon>Agaricomycetes</taxon>
        <taxon>Hymenochaetales</taxon>
        <taxon>Schizoporaceae</taxon>
        <taxon>Schizopora</taxon>
    </lineage>
</organism>
<evidence type="ECO:0000313" key="2">
    <source>
        <dbReference type="EMBL" id="KLO19845.1"/>
    </source>
</evidence>
<feature type="transmembrane region" description="Helical" evidence="1">
    <location>
        <begin position="15"/>
        <end position="37"/>
    </location>
</feature>
<dbReference type="EMBL" id="KQ085884">
    <property type="protein sequence ID" value="KLO19845.1"/>
    <property type="molecule type" value="Genomic_DNA"/>
</dbReference>
<gene>
    <name evidence="2" type="ORF">SCHPADRAFT_885095</name>
</gene>
<keyword evidence="1" id="KW-0472">Membrane</keyword>
<evidence type="ECO:0000256" key="1">
    <source>
        <dbReference type="SAM" id="Phobius"/>
    </source>
</evidence>